<evidence type="ECO:0000313" key="3">
    <source>
        <dbReference type="EMBL" id="TFK39233.1"/>
    </source>
</evidence>
<reference evidence="3 4" key="1">
    <citation type="journal article" date="2019" name="Nat. Ecol. Evol.">
        <title>Megaphylogeny resolves global patterns of mushroom evolution.</title>
        <authorList>
            <person name="Varga T."/>
            <person name="Krizsan K."/>
            <person name="Foldi C."/>
            <person name="Dima B."/>
            <person name="Sanchez-Garcia M."/>
            <person name="Sanchez-Ramirez S."/>
            <person name="Szollosi G.J."/>
            <person name="Szarkandi J.G."/>
            <person name="Papp V."/>
            <person name="Albert L."/>
            <person name="Andreopoulos W."/>
            <person name="Angelini C."/>
            <person name="Antonin V."/>
            <person name="Barry K.W."/>
            <person name="Bougher N.L."/>
            <person name="Buchanan P."/>
            <person name="Buyck B."/>
            <person name="Bense V."/>
            <person name="Catcheside P."/>
            <person name="Chovatia M."/>
            <person name="Cooper J."/>
            <person name="Damon W."/>
            <person name="Desjardin D."/>
            <person name="Finy P."/>
            <person name="Geml J."/>
            <person name="Haridas S."/>
            <person name="Hughes K."/>
            <person name="Justo A."/>
            <person name="Karasinski D."/>
            <person name="Kautmanova I."/>
            <person name="Kiss B."/>
            <person name="Kocsube S."/>
            <person name="Kotiranta H."/>
            <person name="LaButti K.M."/>
            <person name="Lechner B.E."/>
            <person name="Liimatainen K."/>
            <person name="Lipzen A."/>
            <person name="Lukacs Z."/>
            <person name="Mihaltcheva S."/>
            <person name="Morgado L.N."/>
            <person name="Niskanen T."/>
            <person name="Noordeloos M.E."/>
            <person name="Ohm R.A."/>
            <person name="Ortiz-Santana B."/>
            <person name="Ovrebo C."/>
            <person name="Racz N."/>
            <person name="Riley R."/>
            <person name="Savchenko A."/>
            <person name="Shiryaev A."/>
            <person name="Soop K."/>
            <person name="Spirin V."/>
            <person name="Szebenyi C."/>
            <person name="Tomsovsky M."/>
            <person name="Tulloss R.E."/>
            <person name="Uehling J."/>
            <person name="Grigoriev I.V."/>
            <person name="Vagvolgyi C."/>
            <person name="Papp T."/>
            <person name="Martin F.M."/>
            <person name="Miettinen O."/>
            <person name="Hibbett D.S."/>
            <person name="Nagy L.G."/>
        </authorList>
    </citation>
    <scope>NUCLEOTIDE SEQUENCE [LARGE SCALE GENOMIC DNA]</scope>
    <source>
        <strain evidence="3 4">CBS 166.37</strain>
    </source>
</reference>
<gene>
    <name evidence="3" type="ORF">BDQ12DRAFT_744617</name>
</gene>
<protein>
    <submittedName>
        <fullName evidence="3">Uncharacterized protein</fullName>
    </submittedName>
</protein>
<evidence type="ECO:0000256" key="1">
    <source>
        <dbReference type="SAM" id="MobiDB-lite"/>
    </source>
</evidence>
<evidence type="ECO:0000313" key="4">
    <source>
        <dbReference type="Proteomes" id="UP000308652"/>
    </source>
</evidence>
<feature type="compositionally biased region" description="Basic and acidic residues" evidence="1">
    <location>
        <begin position="159"/>
        <end position="192"/>
    </location>
</feature>
<evidence type="ECO:0000256" key="2">
    <source>
        <dbReference type="SAM" id="Phobius"/>
    </source>
</evidence>
<keyword evidence="4" id="KW-1185">Reference proteome</keyword>
<keyword evidence="2" id="KW-0472">Membrane</keyword>
<feature type="region of interest" description="Disordered" evidence="1">
    <location>
        <begin position="150"/>
        <end position="210"/>
    </location>
</feature>
<organism evidence="3 4">
    <name type="scientific">Crucibulum laeve</name>
    <dbReference type="NCBI Taxonomy" id="68775"/>
    <lineage>
        <taxon>Eukaryota</taxon>
        <taxon>Fungi</taxon>
        <taxon>Dikarya</taxon>
        <taxon>Basidiomycota</taxon>
        <taxon>Agaricomycotina</taxon>
        <taxon>Agaricomycetes</taxon>
        <taxon>Agaricomycetidae</taxon>
        <taxon>Agaricales</taxon>
        <taxon>Agaricineae</taxon>
        <taxon>Nidulariaceae</taxon>
        <taxon>Crucibulum</taxon>
    </lineage>
</organism>
<proteinExistence type="predicted"/>
<feature type="transmembrane region" description="Helical" evidence="2">
    <location>
        <begin position="418"/>
        <end position="438"/>
    </location>
</feature>
<sequence>MTSYPLALVYYSSNDIPQECVDKHTEIRFLQWLALPGVRPRQSTSNRKIRPLTRRAGKVPYKDFIKKTKDMEPRHESAPHEVYTSQTLSLHCRRGAWVEGRGICIDATAKAARVSSDEERMSLNPGVNWSKLRKRGKEHWTIKLRDNEMTKWSKKRRGEKGEDGRRHEWTRTRPTDSDAARMERLEPKKDGIEGEEEDQQENGRRETKEQGPKELFMVNVMFYTRSLEAKIVVLSDSATQLPLERIFNGTAIYHCSPSLGRIHTKLVFCFYHSLLAFVFATGPDAATRSYTDISSWINLVNVDCEIIVGDWVLRQPFASSLAWMSGLRCSVFFLAGTLHVPALVNSEVTFPYNAAFWGLLVWRLWTVDQEVAQYRTNHSSQHENLLRHVMRIILESGMIYTVSALATFITIITKSTSTYPITALAISAVGVAFNLIIIRSARRDSIRNAISSSSGTIPLQFISPRQTQFSVTRTDTTSRIVTAGDTFYESEASLLHILGGRSKELEDWTDES</sequence>
<dbReference type="Proteomes" id="UP000308652">
    <property type="component" value="Unassembled WGS sequence"/>
</dbReference>
<dbReference type="OrthoDB" id="3357408at2759"/>
<name>A0A5C3M388_9AGAR</name>
<keyword evidence="2" id="KW-1133">Transmembrane helix</keyword>
<dbReference type="AlphaFoldDB" id="A0A5C3M388"/>
<accession>A0A5C3M388</accession>
<feature type="compositionally biased region" description="Basic and acidic residues" evidence="1">
    <location>
        <begin position="201"/>
        <end position="210"/>
    </location>
</feature>
<dbReference type="EMBL" id="ML213600">
    <property type="protein sequence ID" value="TFK39233.1"/>
    <property type="molecule type" value="Genomic_DNA"/>
</dbReference>
<keyword evidence="2" id="KW-0812">Transmembrane</keyword>